<dbReference type="PANTHER" id="PTHR47968:SF75">
    <property type="entry name" value="CENTROMERE-ASSOCIATED PROTEIN E"/>
    <property type="match status" value="1"/>
</dbReference>
<evidence type="ECO:0000313" key="7">
    <source>
        <dbReference type="Proteomes" id="UP001190700"/>
    </source>
</evidence>
<keyword evidence="2 3" id="KW-0505">Motor protein</keyword>
<accession>A0AAE0F9H1</accession>
<dbReference type="AlphaFoldDB" id="A0AAE0F9H1"/>
<dbReference type="PROSITE" id="PS50067">
    <property type="entry name" value="KINESIN_MOTOR_2"/>
    <property type="match status" value="1"/>
</dbReference>
<dbReference type="GO" id="GO:0007018">
    <property type="term" value="P:microtubule-based movement"/>
    <property type="evidence" value="ECO:0007669"/>
    <property type="project" value="InterPro"/>
</dbReference>
<keyword evidence="3" id="KW-0547">Nucleotide-binding</keyword>
<reference evidence="6 7" key="1">
    <citation type="journal article" date="2015" name="Genome Biol. Evol.">
        <title>Comparative Genomics of a Bacterivorous Green Alga Reveals Evolutionary Causalities and Consequences of Phago-Mixotrophic Mode of Nutrition.</title>
        <authorList>
            <person name="Burns J.A."/>
            <person name="Paasch A."/>
            <person name="Narechania A."/>
            <person name="Kim E."/>
        </authorList>
    </citation>
    <scope>NUCLEOTIDE SEQUENCE [LARGE SCALE GENOMIC DNA]</scope>
    <source>
        <strain evidence="6 7">PLY_AMNH</strain>
    </source>
</reference>
<dbReference type="InterPro" id="IPR027640">
    <property type="entry name" value="Kinesin-like_fam"/>
</dbReference>
<evidence type="ECO:0000256" key="3">
    <source>
        <dbReference type="PROSITE-ProRule" id="PRU00283"/>
    </source>
</evidence>
<dbReference type="InterPro" id="IPR036961">
    <property type="entry name" value="Kinesin_motor_dom_sf"/>
</dbReference>
<sequence length="169" mass="17977">MGLHDSPTGVSRIPTPGRKGPGTPGDAGTPVKLSNPDSRVHVYCRVKPLDYPESSGPAPCVREVTGLNQIVHNGVVAGERTYTYDGVFDRMADQLEVYTKVGRPVLREVMTGVHGCILAYGQTGSGKTHSLLNVSEGQDSTYAGLVPRLFSELFVNIASGEPNRGDLAL</sequence>
<name>A0AAE0F9H1_9CHLO</name>
<keyword evidence="7" id="KW-1185">Reference proteome</keyword>
<dbReference type="InterPro" id="IPR001752">
    <property type="entry name" value="Kinesin_motor_dom"/>
</dbReference>
<dbReference type="PANTHER" id="PTHR47968">
    <property type="entry name" value="CENTROMERE PROTEIN E"/>
    <property type="match status" value="1"/>
</dbReference>
<dbReference type="EMBL" id="LGRX02022485">
    <property type="protein sequence ID" value="KAK3255563.1"/>
    <property type="molecule type" value="Genomic_DNA"/>
</dbReference>
<evidence type="ECO:0000313" key="6">
    <source>
        <dbReference type="EMBL" id="KAK3255563.1"/>
    </source>
</evidence>
<dbReference type="Gene3D" id="3.40.850.10">
    <property type="entry name" value="Kinesin motor domain"/>
    <property type="match status" value="1"/>
</dbReference>
<comment type="caution">
    <text evidence="6">The sequence shown here is derived from an EMBL/GenBank/DDBJ whole genome shotgun (WGS) entry which is preliminary data.</text>
</comment>
<dbReference type="Proteomes" id="UP001190700">
    <property type="component" value="Unassembled WGS sequence"/>
</dbReference>
<gene>
    <name evidence="6" type="ORF">CYMTET_35257</name>
</gene>
<dbReference type="GO" id="GO:0003777">
    <property type="term" value="F:microtubule motor activity"/>
    <property type="evidence" value="ECO:0007669"/>
    <property type="project" value="InterPro"/>
</dbReference>
<dbReference type="SUPFAM" id="SSF52540">
    <property type="entry name" value="P-loop containing nucleoside triphosphate hydrolases"/>
    <property type="match status" value="1"/>
</dbReference>
<keyword evidence="1" id="KW-0175">Coiled coil</keyword>
<feature type="region of interest" description="Disordered" evidence="4">
    <location>
        <begin position="1"/>
        <end position="34"/>
    </location>
</feature>
<evidence type="ECO:0000259" key="5">
    <source>
        <dbReference type="PROSITE" id="PS50067"/>
    </source>
</evidence>
<protein>
    <recommendedName>
        <fullName evidence="5">Kinesin motor domain-containing protein</fullName>
    </recommendedName>
</protein>
<feature type="binding site" evidence="3">
    <location>
        <begin position="121"/>
        <end position="128"/>
    </location>
    <ligand>
        <name>ATP</name>
        <dbReference type="ChEBI" id="CHEBI:30616"/>
    </ligand>
</feature>
<dbReference type="GO" id="GO:0008017">
    <property type="term" value="F:microtubule binding"/>
    <property type="evidence" value="ECO:0007669"/>
    <property type="project" value="InterPro"/>
</dbReference>
<keyword evidence="3" id="KW-0067">ATP-binding</keyword>
<dbReference type="SMART" id="SM00129">
    <property type="entry name" value="KISc"/>
    <property type="match status" value="1"/>
</dbReference>
<evidence type="ECO:0000256" key="2">
    <source>
        <dbReference type="ARBA" id="ARBA00023175"/>
    </source>
</evidence>
<dbReference type="InterPro" id="IPR027417">
    <property type="entry name" value="P-loop_NTPase"/>
</dbReference>
<evidence type="ECO:0000256" key="4">
    <source>
        <dbReference type="SAM" id="MobiDB-lite"/>
    </source>
</evidence>
<organism evidence="6 7">
    <name type="scientific">Cymbomonas tetramitiformis</name>
    <dbReference type="NCBI Taxonomy" id="36881"/>
    <lineage>
        <taxon>Eukaryota</taxon>
        <taxon>Viridiplantae</taxon>
        <taxon>Chlorophyta</taxon>
        <taxon>Pyramimonadophyceae</taxon>
        <taxon>Pyramimonadales</taxon>
        <taxon>Pyramimonadaceae</taxon>
        <taxon>Cymbomonas</taxon>
    </lineage>
</organism>
<proteinExistence type="inferred from homology"/>
<dbReference type="GO" id="GO:0005524">
    <property type="term" value="F:ATP binding"/>
    <property type="evidence" value="ECO:0007669"/>
    <property type="project" value="UniProtKB-UniRule"/>
</dbReference>
<evidence type="ECO:0000256" key="1">
    <source>
        <dbReference type="ARBA" id="ARBA00023054"/>
    </source>
</evidence>
<dbReference type="Pfam" id="PF00225">
    <property type="entry name" value="Kinesin"/>
    <property type="match status" value="1"/>
</dbReference>
<feature type="domain" description="Kinesin motor" evidence="5">
    <location>
        <begin position="39"/>
        <end position="169"/>
    </location>
</feature>
<comment type="similarity">
    <text evidence="3">Belongs to the TRAFAC class myosin-kinesin ATPase superfamily. Kinesin family.</text>
</comment>